<organism evidence="1 2">
    <name type="scientific">Pseudaquabacterium inlustre</name>
    <dbReference type="NCBI Taxonomy" id="2984192"/>
    <lineage>
        <taxon>Bacteria</taxon>
        <taxon>Pseudomonadati</taxon>
        <taxon>Pseudomonadota</taxon>
        <taxon>Betaproteobacteria</taxon>
        <taxon>Burkholderiales</taxon>
        <taxon>Sphaerotilaceae</taxon>
        <taxon>Pseudaquabacterium</taxon>
    </lineage>
</organism>
<reference evidence="1 2" key="1">
    <citation type="submission" date="2024-04" db="EMBL/GenBank/DDBJ databases">
        <title>Novel species of the genus Ideonella isolated from streams.</title>
        <authorList>
            <person name="Lu H."/>
        </authorList>
    </citation>
    <scope>NUCLEOTIDE SEQUENCE [LARGE SCALE GENOMIC DNA]</scope>
    <source>
        <strain evidence="1 2">DXS22W</strain>
    </source>
</reference>
<comment type="caution">
    <text evidence="1">The sequence shown here is derived from an EMBL/GenBank/DDBJ whole genome shotgun (WGS) entry which is preliminary data.</text>
</comment>
<protein>
    <submittedName>
        <fullName evidence="1">Uncharacterized protein</fullName>
    </submittedName>
</protein>
<evidence type="ECO:0000313" key="2">
    <source>
        <dbReference type="Proteomes" id="UP001365405"/>
    </source>
</evidence>
<keyword evidence="2" id="KW-1185">Reference proteome</keyword>
<dbReference type="RefSeq" id="WP_341409334.1">
    <property type="nucleotide sequence ID" value="NZ_JBBUTH010000002.1"/>
</dbReference>
<gene>
    <name evidence="1" type="ORF">AACH10_05340</name>
</gene>
<accession>A0ABU9CDB2</accession>
<proteinExistence type="predicted"/>
<sequence length="365" mass="38859">MPQAPSTQPAASDNDSLILGDVVARLAAEVAGPLTQALERVTALATHGRIDRASLLALRDEIRLARTAGLRGQQIARFIDGRAHPEIERVDLAEVLRAAIADQTAEAGVQAPAHRHLLATLEVMGDAPLLHRLLRAATDWAAGLTRSALDWTLDLKPWPVRARIGCRFAYRPADLADTPPDARDVAALDSLDWLLLQYAAHVAGVLVLRELDATQCTLTLEFPHTLNPTVEGAASAVPAGIGHAATLVAGSQVLVVAAQREVRQLVREALRGHDLFIDYVGSVAAARDYCDDGMPQALIYEAGFAGDALQLLLNRLAHAPRPVALVEIAPSGQDYDVAGPVARVGADGLRHTLPAVLVMALSRPR</sequence>
<dbReference type="Proteomes" id="UP001365405">
    <property type="component" value="Unassembled WGS sequence"/>
</dbReference>
<dbReference type="EMBL" id="JBBUTH010000002">
    <property type="protein sequence ID" value="MEK8049656.1"/>
    <property type="molecule type" value="Genomic_DNA"/>
</dbReference>
<evidence type="ECO:0000313" key="1">
    <source>
        <dbReference type="EMBL" id="MEK8049656.1"/>
    </source>
</evidence>
<name>A0ABU9CDB2_9BURK</name>